<dbReference type="Pfam" id="PF01638">
    <property type="entry name" value="HxlR"/>
    <property type="match status" value="1"/>
</dbReference>
<dbReference type="PANTHER" id="PTHR33204">
    <property type="entry name" value="TRANSCRIPTIONAL REGULATOR, MARR FAMILY"/>
    <property type="match status" value="1"/>
</dbReference>
<dbReference type="InterPro" id="IPR036390">
    <property type="entry name" value="WH_DNA-bd_sf"/>
</dbReference>
<dbReference type="Gene3D" id="1.10.10.10">
    <property type="entry name" value="Winged helix-like DNA-binding domain superfamily/Winged helix DNA-binding domain"/>
    <property type="match status" value="1"/>
</dbReference>
<reference evidence="5 6" key="1">
    <citation type="submission" date="2020-06" db="EMBL/GenBank/DDBJ databases">
        <title>Pseudomonas eucalypticola sp. nov., an endophyte of Eucalyptus dunnii leaves with biocontrol ability of eucalyptus leaf blight.</title>
        <authorList>
            <person name="Liu Y."/>
            <person name="Song Z."/>
            <person name="Zeng H."/>
            <person name="Lu M."/>
            <person name="Wang X."/>
            <person name="Lian X."/>
            <person name="Zhang Q."/>
        </authorList>
    </citation>
    <scope>NUCLEOTIDE SEQUENCE [LARGE SCALE GENOMIC DNA]</scope>
    <source>
        <strain evidence="5 6">NP-1</strain>
    </source>
</reference>
<keyword evidence="3" id="KW-0804">Transcription</keyword>
<keyword evidence="2" id="KW-0238">DNA-binding</keyword>
<keyword evidence="6" id="KW-1185">Reference proteome</keyword>
<protein>
    <submittedName>
        <fullName evidence="5">Helix-turn-helix transcriptional regulator</fullName>
    </submittedName>
</protein>
<evidence type="ECO:0000313" key="5">
    <source>
        <dbReference type="EMBL" id="QKZ04456.1"/>
    </source>
</evidence>
<gene>
    <name evidence="5" type="ORF">HWQ56_11950</name>
</gene>
<accession>A0A7D5D774</accession>
<dbReference type="AlphaFoldDB" id="A0A7D5D774"/>
<evidence type="ECO:0000256" key="1">
    <source>
        <dbReference type="ARBA" id="ARBA00023015"/>
    </source>
</evidence>
<feature type="domain" description="HTH hxlR-type" evidence="4">
    <location>
        <begin position="26"/>
        <end position="129"/>
    </location>
</feature>
<dbReference type="SUPFAM" id="SSF46785">
    <property type="entry name" value="Winged helix' DNA-binding domain"/>
    <property type="match status" value="1"/>
</dbReference>
<name>A0A7D5D774_9PSED</name>
<evidence type="ECO:0000313" key="6">
    <source>
        <dbReference type="Proteomes" id="UP000509568"/>
    </source>
</evidence>
<dbReference type="PROSITE" id="PS51118">
    <property type="entry name" value="HTH_HXLR"/>
    <property type="match status" value="1"/>
</dbReference>
<evidence type="ECO:0000256" key="3">
    <source>
        <dbReference type="ARBA" id="ARBA00023163"/>
    </source>
</evidence>
<dbReference type="EMBL" id="CP056030">
    <property type="protein sequence ID" value="QKZ04456.1"/>
    <property type="molecule type" value="Genomic_DNA"/>
</dbReference>
<sequence>MNDDAQRQALDQLRARVQHNGNDPQGPIRETLARLGDRWSPLLLLVLRHGMLRFTELQREVNAMADSELSQRILTLKLRALERDGMLQRTVIPTIPPQVEYRLTPLGMELVARLEGLVGWLEQQAPTIDAARAAYDQA</sequence>
<evidence type="ECO:0000256" key="2">
    <source>
        <dbReference type="ARBA" id="ARBA00023125"/>
    </source>
</evidence>
<keyword evidence="1" id="KW-0805">Transcription regulation</keyword>
<dbReference type="Proteomes" id="UP000509568">
    <property type="component" value="Chromosome"/>
</dbReference>
<dbReference type="InterPro" id="IPR036388">
    <property type="entry name" value="WH-like_DNA-bd_sf"/>
</dbReference>
<dbReference type="KEGG" id="pez:HWQ56_11950"/>
<proteinExistence type="predicted"/>
<dbReference type="GO" id="GO:0003677">
    <property type="term" value="F:DNA binding"/>
    <property type="evidence" value="ECO:0007669"/>
    <property type="project" value="UniProtKB-KW"/>
</dbReference>
<evidence type="ECO:0000259" key="4">
    <source>
        <dbReference type="PROSITE" id="PS51118"/>
    </source>
</evidence>
<dbReference type="InterPro" id="IPR002577">
    <property type="entry name" value="HTH_HxlR"/>
</dbReference>
<dbReference type="RefSeq" id="WP_176570612.1">
    <property type="nucleotide sequence ID" value="NZ_CP056030.1"/>
</dbReference>
<dbReference type="PANTHER" id="PTHR33204:SF18">
    <property type="entry name" value="TRANSCRIPTIONAL REGULATORY PROTEIN"/>
    <property type="match status" value="1"/>
</dbReference>
<organism evidence="5 6">
    <name type="scientific">Pseudomonas eucalypticola</name>
    <dbReference type="NCBI Taxonomy" id="2599595"/>
    <lineage>
        <taxon>Bacteria</taxon>
        <taxon>Pseudomonadati</taxon>
        <taxon>Pseudomonadota</taxon>
        <taxon>Gammaproteobacteria</taxon>
        <taxon>Pseudomonadales</taxon>
        <taxon>Pseudomonadaceae</taxon>
        <taxon>Pseudomonas</taxon>
    </lineage>
</organism>